<dbReference type="EMBL" id="JAGMUV010000001">
    <property type="protein sequence ID" value="KAH7175283.1"/>
    <property type="molecule type" value="Genomic_DNA"/>
</dbReference>
<dbReference type="PROSITE" id="PS50088">
    <property type="entry name" value="ANK_REPEAT"/>
    <property type="match status" value="2"/>
</dbReference>
<proteinExistence type="predicted"/>
<dbReference type="PROSITE" id="PS50297">
    <property type="entry name" value="ANK_REP_REGION"/>
    <property type="match status" value="2"/>
</dbReference>
<accession>A0A9P9FTG2</accession>
<dbReference type="Pfam" id="PF12796">
    <property type="entry name" value="Ank_2"/>
    <property type="match status" value="1"/>
</dbReference>
<dbReference type="Gene3D" id="1.25.40.20">
    <property type="entry name" value="Ankyrin repeat-containing domain"/>
    <property type="match status" value="1"/>
</dbReference>
<evidence type="ECO:0000256" key="1">
    <source>
        <dbReference type="ARBA" id="ARBA00022737"/>
    </source>
</evidence>
<evidence type="ECO:0000256" key="2">
    <source>
        <dbReference type="PROSITE-ProRule" id="PRU00023"/>
    </source>
</evidence>
<dbReference type="Proteomes" id="UP000738349">
    <property type="component" value="Unassembled WGS sequence"/>
</dbReference>
<organism evidence="4 5">
    <name type="scientific">Dactylonectria macrodidyma</name>
    <dbReference type="NCBI Taxonomy" id="307937"/>
    <lineage>
        <taxon>Eukaryota</taxon>
        <taxon>Fungi</taxon>
        <taxon>Dikarya</taxon>
        <taxon>Ascomycota</taxon>
        <taxon>Pezizomycotina</taxon>
        <taxon>Sordariomycetes</taxon>
        <taxon>Hypocreomycetidae</taxon>
        <taxon>Hypocreales</taxon>
        <taxon>Nectriaceae</taxon>
        <taxon>Dactylonectria</taxon>
    </lineage>
</organism>
<dbReference type="OrthoDB" id="7464126at2759"/>
<reference evidence="4" key="1">
    <citation type="journal article" date="2021" name="Nat. Commun.">
        <title>Genetic determinants of endophytism in the Arabidopsis root mycobiome.</title>
        <authorList>
            <person name="Mesny F."/>
            <person name="Miyauchi S."/>
            <person name="Thiergart T."/>
            <person name="Pickel B."/>
            <person name="Atanasova L."/>
            <person name="Karlsson M."/>
            <person name="Huettel B."/>
            <person name="Barry K.W."/>
            <person name="Haridas S."/>
            <person name="Chen C."/>
            <person name="Bauer D."/>
            <person name="Andreopoulos W."/>
            <person name="Pangilinan J."/>
            <person name="LaButti K."/>
            <person name="Riley R."/>
            <person name="Lipzen A."/>
            <person name="Clum A."/>
            <person name="Drula E."/>
            <person name="Henrissat B."/>
            <person name="Kohler A."/>
            <person name="Grigoriev I.V."/>
            <person name="Martin F.M."/>
            <person name="Hacquard S."/>
        </authorList>
    </citation>
    <scope>NUCLEOTIDE SEQUENCE</scope>
    <source>
        <strain evidence="4">MPI-CAGE-AT-0147</strain>
    </source>
</reference>
<dbReference type="InterPro" id="IPR036770">
    <property type="entry name" value="Ankyrin_rpt-contain_sf"/>
</dbReference>
<gene>
    <name evidence="4" type="ORF">EDB81DRAFT_895748</name>
</gene>
<sequence length="689" mass="76911">MDDAFNDINVPTKGTCEWLRGHEEYNRWAASDHGLLHIAGGAGSGKSTLLRHVLANIMSMPNVKEDDVILSFFFYGRGTKLQRSPTGFIRSLLCQLLNQAPELLGDIVDAFPEHIGSASGEFVDTRLLRMWLQLSFEKVAQRRPTWLFVDALDECEEDDSLARTVITFLLEDAPFMNQVHVCVTGRQPPTQLTAVTSSLRMETQNSQDVSTFVQDKLHRFQSRSTIASFIALRAEGSFLWARSMTERISTLCEPGVDPAVVKARILTAPLQLDDLYGELTKAMEPDALRIICWIRFAIRPLSLSELRWVIAVEANPSYQSLHECQSAAGYIADDEMLRKRVQVLTYGLAEINPQTNVAQFTHASIKDYFIRDGLVAMDGRGQAALHRRVKNTQHQIMRTCLRYLAMYEIGQAMSDSHDHLTSMFPFLEYAATSWVKHIPEGRRASEDLLVLLNWPSNVLVTRWVLLCHTTLDPPSCPPEGINLVHILLKIRARSALEAVLKRVDEIGVIVKADAQNILGQTPLSWAAAEGNGVILRLLLESGANPAAADDDGRTPLSWASERGSKTDVQLLLDRGADVQAADLRGQTPLSFAARQGHSAICTCSSVSVLMEEPTEAVSHWDMISRRRTCLHQRRYCQPPGKATVMSLACFLTGELISRRKRCKGRPHCCWPPFEGISMSCSFYLDKAVP</sequence>
<comment type="caution">
    <text evidence="4">The sequence shown here is derived from an EMBL/GenBank/DDBJ whole genome shotgun (WGS) entry which is preliminary data.</text>
</comment>
<dbReference type="SMART" id="SM00248">
    <property type="entry name" value="ANK"/>
    <property type="match status" value="2"/>
</dbReference>
<dbReference type="AlphaFoldDB" id="A0A9P9FTG2"/>
<keyword evidence="1" id="KW-0677">Repeat</keyword>
<evidence type="ECO:0000259" key="3">
    <source>
        <dbReference type="Pfam" id="PF24883"/>
    </source>
</evidence>
<feature type="domain" description="Nephrocystin 3-like N-terminal" evidence="3">
    <location>
        <begin position="14"/>
        <end position="186"/>
    </location>
</feature>
<feature type="repeat" description="ANK" evidence="2">
    <location>
        <begin position="551"/>
        <end position="583"/>
    </location>
</feature>
<name>A0A9P9FTG2_9HYPO</name>
<dbReference type="InterPro" id="IPR027417">
    <property type="entry name" value="P-loop_NTPase"/>
</dbReference>
<dbReference type="Pfam" id="PF24883">
    <property type="entry name" value="NPHP3_N"/>
    <property type="match status" value="1"/>
</dbReference>
<evidence type="ECO:0000313" key="4">
    <source>
        <dbReference type="EMBL" id="KAH7175283.1"/>
    </source>
</evidence>
<dbReference type="InterPro" id="IPR056884">
    <property type="entry name" value="NPHP3-like_N"/>
</dbReference>
<dbReference type="PANTHER" id="PTHR10039:SF5">
    <property type="entry name" value="NACHT DOMAIN-CONTAINING PROTEIN"/>
    <property type="match status" value="1"/>
</dbReference>
<dbReference type="InterPro" id="IPR002110">
    <property type="entry name" value="Ankyrin_rpt"/>
</dbReference>
<keyword evidence="5" id="KW-1185">Reference proteome</keyword>
<keyword evidence="2" id="KW-0040">ANK repeat</keyword>
<evidence type="ECO:0000313" key="5">
    <source>
        <dbReference type="Proteomes" id="UP000738349"/>
    </source>
</evidence>
<dbReference type="Gene3D" id="3.40.50.300">
    <property type="entry name" value="P-loop containing nucleotide triphosphate hydrolases"/>
    <property type="match status" value="1"/>
</dbReference>
<feature type="repeat" description="ANK" evidence="2">
    <location>
        <begin position="518"/>
        <end position="550"/>
    </location>
</feature>
<dbReference type="SUPFAM" id="SSF52540">
    <property type="entry name" value="P-loop containing nucleoside triphosphate hydrolases"/>
    <property type="match status" value="1"/>
</dbReference>
<dbReference type="PANTHER" id="PTHR10039">
    <property type="entry name" value="AMELOGENIN"/>
    <property type="match status" value="1"/>
</dbReference>
<protein>
    <submittedName>
        <fullName evidence="4">Het-eN</fullName>
    </submittedName>
</protein>
<dbReference type="SUPFAM" id="SSF48403">
    <property type="entry name" value="Ankyrin repeat"/>
    <property type="match status" value="1"/>
</dbReference>